<evidence type="ECO:0000256" key="1">
    <source>
        <dbReference type="SAM" id="Coils"/>
    </source>
</evidence>
<dbReference type="AlphaFoldDB" id="A0A0G4HUJ4"/>
<dbReference type="VEuPathDB" id="CryptoDB:Cvel_8666"/>
<evidence type="ECO:0000313" key="2">
    <source>
        <dbReference type="EMBL" id="CEM48110.1"/>
    </source>
</evidence>
<reference evidence="2" key="1">
    <citation type="submission" date="2014-11" db="EMBL/GenBank/DDBJ databases">
        <authorList>
            <person name="Otto D Thomas"/>
            <person name="Naeem Raeece"/>
        </authorList>
    </citation>
    <scope>NUCLEOTIDE SEQUENCE</scope>
</reference>
<dbReference type="PhylomeDB" id="A0A0G4HUJ4"/>
<protein>
    <submittedName>
        <fullName evidence="2">Uncharacterized protein</fullName>
    </submittedName>
</protein>
<organism evidence="2">
    <name type="scientific">Chromera velia CCMP2878</name>
    <dbReference type="NCBI Taxonomy" id="1169474"/>
    <lineage>
        <taxon>Eukaryota</taxon>
        <taxon>Sar</taxon>
        <taxon>Alveolata</taxon>
        <taxon>Colpodellida</taxon>
        <taxon>Chromeraceae</taxon>
        <taxon>Chromera</taxon>
    </lineage>
</organism>
<proteinExistence type="predicted"/>
<name>A0A0G4HUJ4_9ALVE</name>
<accession>A0A0G4HUJ4</accession>
<keyword evidence="1" id="KW-0175">Coiled coil</keyword>
<sequence length="132" mass="14907">MKTLLTEVNNLHSELNKQEERNQTLQTEVAKLKHCLSSDSAESSVHDTSKDILEVTVRLPEFETRSAAKQKGDGQYLESLPILFQGLGGVAGGEWRLFPSGGQRDWFFLFRYQHGVGWDMGERKAHRGVGFN</sequence>
<gene>
    <name evidence="2" type="ORF">Cvel_8666</name>
</gene>
<feature type="coiled-coil region" evidence="1">
    <location>
        <begin position="1"/>
        <end position="35"/>
    </location>
</feature>
<dbReference type="EMBL" id="CDMZ01003937">
    <property type="protein sequence ID" value="CEM48110.1"/>
    <property type="molecule type" value="Genomic_DNA"/>
</dbReference>